<evidence type="ECO:0000256" key="6">
    <source>
        <dbReference type="SAM" id="SignalP"/>
    </source>
</evidence>
<comment type="similarity">
    <text evidence="2">Belongs to the bacterial solute-binding protein 1 family.</text>
</comment>
<reference evidence="7 8" key="1">
    <citation type="submission" date="2019-08" db="EMBL/GenBank/DDBJ databases">
        <title>Genome sequencing of Paenibacillus faecis DSM 23593(T).</title>
        <authorList>
            <person name="Kook J.-K."/>
            <person name="Park S.-N."/>
            <person name="Lim Y.K."/>
        </authorList>
    </citation>
    <scope>NUCLEOTIDE SEQUENCE [LARGE SCALE GENOMIC DNA]</scope>
    <source>
        <strain evidence="7 8">DSM 23593</strain>
    </source>
</reference>
<dbReference type="PANTHER" id="PTHR43649:SF31">
    <property type="entry name" value="SN-GLYCEROL-3-PHOSPHATE-BINDING PERIPLASMIC PROTEIN UGPB"/>
    <property type="match status" value="1"/>
</dbReference>
<name>A0A5D0CX92_9BACL</name>
<dbReference type="GO" id="GO:0030313">
    <property type="term" value="C:cell envelope"/>
    <property type="evidence" value="ECO:0007669"/>
    <property type="project" value="UniProtKB-SubCell"/>
</dbReference>
<dbReference type="OrthoDB" id="9787283at2"/>
<dbReference type="InterPro" id="IPR006059">
    <property type="entry name" value="SBP"/>
</dbReference>
<evidence type="ECO:0000313" key="8">
    <source>
        <dbReference type="Proteomes" id="UP000325218"/>
    </source>
</evidence>
<evidence type="ECO:0000256" key="2">
    <source>
        <dbReference type="ARBA" id="ARBA00008520"/>
    </source>
</evidence>
<evidence type="ECO:0000256" key="5">
    <source>
        <dbReference type="SAM" id="MobiDB-lite"/>
    </source>
</evidence>
<evidence type="ECO:0000256" key="1">
    <source>
        <dbReference type="ARBA" id="ARBA00004196"/>
    </source>
</evidence>
<organism evidence="7 8">
    <name type="scientific">Paenibacillus faecis</name>
    <dbReference type="NCBI Taxonomy" id="862114"/>
    <lineage>
        <taxon>Bacteria</taxon>
        <taxon>Bacillati</taxon>
        <taxon>Bacillota</taxon>
        <taxon>Bacilli</taxon>
        <taxon>Bacillales</taxon>
        <taxon>Paenibacillaceae</taxon>
        <taxon>Paenibacillus</taxon>
    </lineage>
</organism>
<feature type="compositionally biased region" description="Polar residues" evidence="5">
    <location>
        <begin position="32"/>
        <end position="48"/>
    </location>
</feature>
<feature type="signal peptide" evidence="6">
    <location>
        <begin position="1"/>
        <end position="26"/>
    </location>
</feature>
<dbReference type="CDD" id="cd13580">
    <property type="entry name" value="PBP2_AlgQ_like_1"/>
    <property type="match status" value="1"/>
</dbReference>
<comment type="caution">
    <text evidence="7">The sequence shown here is derived from an EMBL/GenBank/DDBJ whole genome shotgun (WGS) entry which is preliminary data.</text>
</comment>
<accession>A0A5D0CX92</accession>
<feature type="region of interest" description="Disordered" evidence="5">
    <location>
        <begin position="28"/>
        <end position="50"/>
    </location>
</feature>
<dbReference type="AlphaFoldDB" id="A0A5D0CX92"/>
<feature type="chain" id="PRO_5038896874" evidence="6">
    <location>
        <begin position="27"/>
        <end position="573"/>
    </location>
</feature>
<evidence type="ECO:0000256" key="4">
    <source>
        <dbReference type="ARBA" id="ARBA00022729"/>
    </source>
</evidence>
<keyword evidence="3" id="KW-0813">Transport</keyword>
<dbReference type="Proteomes" id="UP000325218">
    <property type="component" value="Unassembled WGS sequence"/>
</dbReference>
<dbReference type="EMBL" id="VSDO01000002">
    <property type="protein sequence ID" value="TYA13547.1"/>
    <property type="molecule type" value="Genomic_DNA"/>
</dbReference>
<comment type="subcellular location">
    <subcellularLocation>
        <location evidence="1">Cell envelope</location>
    </subcellularLocation>
</comment>
<dbReference type="PROSITE" id="PS51257">
    <property type="entry name" value="PROKAR_LIPOPROTEIN"/>
    <property type="match status" value="1"/>
</dbReference>
<gene>
    <name evidence="7" type="ORF">FRY98_12940</name>
</gene>
<evidence type="ECO:0000313" key="7">
    <source>
        <dbReference type="EMBL" id="TYA13547.1"/>
    </source>
</evidence>
<dbReference type="SUPFAM" id="SSF53850">
    <property type="entry name" value="Periplasmic binding protein-like II"/>
    <property type="match status" value="1"/>
</dbReference>
<protein>
    <submittedName>
        <fullName evidence="7">Extracellular solute-binding protein</fullName>
    </submittedName>
</protein>
<dbReference type="InterPro" id="IPR050490">
    <property type="entry name" value="Bact_solute-bd_prot1"/>
</dbReference>
<dbReference type="Gene3D" id="3.40.190.10">
    <property type="entry name" value="Periplasmic binding protein-like II"/>
    <property type="match status" value="2"/>
</dbReference>
<keyword evidence="8" id="KW-1185">Reference proteome</keyword>
<proteinExistence type="inferred from homology"/>
<evidence type="ECO:0000256" key="3">
    <source>
        <dbReference type="ARBA" id="ARBA00022448"/>
    </source>
</evidence>
<dbReference type="Pfam" id="PF01547">
    <property type="entry name" value="SBP_bac_1"/>
    <property type="match status" value="1"/>
</dbReference>
<dbReference type="RefSeq" id="WP_148452328.1">
    <property type="nucleotide sequence ID" value="NZ_VSDO01000002.1"/>
</dbReference>
<sequence>MKKRKTRALRGSLIAMLVLTMAAMSACGGATKSGQPEQPDTGAVSTPANDGPLVKYEPAIELSAMKNLYGDERYLPGDDLNNNVWTRAYENELGIKINYQWAVAGEGFQQKVTMAVASDDLPELMTLPAKDYFTLAKAGKLADLTPYFDKYASDTLKATLNADGGNQMKTAYVDGKLYGIPQTGGFDATADMIWIRQDWLEKLNLPVPKTLDDVVKIAKAFRNEDPDGNGIKDTFGIGFQKDLVSSTGSFEGFFAAYHAYGKAWIRGEDGVISYGAIKPGMKEALAKLRELFAEDLIDVEFGVKDWKKVGEDIAAGKVGLFYGREGLPWMSAKDAIVNNPQADWICVPIVSADGQPAKPVTTVTMERYFAVRADVKHPEALLKIINLFQDKINNPKTTMETLNTFGVDPKSGINFAAYAFGGLDPSEDKPNKYFKQINDVLQGKEKVENIHPEAIRYYNTIKNYMDNGMDKGADPLGWNYYKFLGPDSSWKVIGYYRDNQLLERSAWFGLPTATMGQKGATLDKLQEETFIKIITGSAPVSDFDAFVENWKKLGGDQITKEVNEWYNATFEAK</sequence>
<keyword evidence="4 6" id="KW-0732">Signal</keyword>
<dbReference type="PANTHER" id="PTHR43649">
    <property type="entry name" value="ARABINOSE-BINDING PROTEIN-RELATED"/>
    <property type="match status" value="1"/>
</dbReference>